<keyword evidence="2" id="KW-1185">Reference proteome</keyword>
<dbReference type="AlphaFoldDB" id="A0A8H6KGR4"/>
<sequence>MESSCVRLLTFRANTVHLALATRDISSSSPLSPSFQLSASPRFLQSGRNPALSSLELGDHGYCHMAEVTERELTARAMSHRVLVDGLPANEPQLCCSHGTAAMGPALARMRSNVTIIKGAVPSVSWS</sequence>
<dbReference type="Proteomes" id="UP000654918">
    <property type="component" value="Unassembled WGS sequence"/>
</dbReference>
<organism evidence="1 2">
    <name type="scientific">Colletotrichum plurivorum</name>
    <dbReference type="NCBI Taxonomy" id="2175906"/>
    <lineage>
        <taxon>Eukaryota</taxon>
        <taxon>Fungi</taxon>
        <taxon>Dikarya</taxon>
        <taxon>Ascomycota</taxon>
        <taxon>Pezizomycotina</taxon>
        <taxon>Sordariomycetes</taxon>
        <taxon>Hypocreomycetidae</taxon>
        <taxon>Glomerellales</taxon>
        <taxon>Glomerellaceae</taxon>
        <taxon>Colletotrichum</taxon>
        <taxon>Colletotrichum orchidearum species complex</taxon>
    </lineage>
</organism>
<comment type="caution">
    <text evidence="1">The sequence shown here is derived from an EMBL/GenBank/DDBJ whole genome shotgun (WGS) entry which is preliminary data.</text>
</comment>
<evidence type="ECO:0000313" key="2">
    <source>
        <dbReference type="Proteomes" id="UP000654918"/>
    </source>
</evidence>
<name>A0A8H6KGR4_9PEZI</name>
<dbReference type="EMBL" id="WIGO01000084">
    <property type="protein sequence ID" value="KAF6831187.1"/>
    <property type="molecule type" value="Genomic_DNA"/>
</dbReference>
<gene>
    <name evidence="1" type="ORF">CPLU01_06885</name>
</gene>
<accession>A0A8H6KGR4</accession>
<proteinExistence type="predicted"/>
<evidence type="ECO:0000313" key="1">
    <source>
        <dbReference type="EMBL" id="KAF6831187.1"/>
    </source>
</evidence>
<protein>
    <submittedName>
        <fullName evidence="1">Uncharacterized protein</fullName>
    </submittedName>
</protein>
<reference evidence="1" key="1">
    <citation type="journal article" date="2020" name="Phytopathology">
        <title>Genome Sequence Resources of Colletotrichum truncatum, C. plurivorum, C. musicola, and C. sojae: Four Species Pathogenic to Soybean (Glycine max).</title>
        <authorList>
            <person name="Rogerio F."/>
            <person name="Boufleur T.R."/>
            <person name="Ciampi-Guillardi M."/>
            <person name="Sukno S.A."/>
            <person name="Thon M.R."/>
            <person name="Massola Junior N.S."/>
            <person name="Baroncelli R."/>
        </authorList>
    </citation>
    <scope>NUCLEOTIDE SEQUENCE</scope>
    <source>
        <strain evidence="1">LFN00145</strain>
    </source>
</reference>